<reference evidence="4" key="1">
    <citation type="submission" date="2014-01" db="EMBL/GenBank/DDBJ databases">
        <title>The Genome Sequence of Anopheles farauti FAR1 (V2).</title>
        <authorList>
            <consortium name="The Broad Institute Genomics Platform"/>
            <person name="Neafsey D.E."/>
            <person name="Besansky N."/>
            <person name="Howell P."/>
            <person name="Walton C."/>
            <person name="Young S.K."/>
            <person name="Zeng Q."/>
            <person name="Gargeya S."/>
            <person name="Fitzgerald M."/>
            <person name="Haas B."/>
            <person name="Abouelleil A."/>
            <person name="Allen A.W."/>
            <person name="Alvarado L."/>
            <person name="Arachchi H.M."/>
            <person name="Berlin A.M."/>
            <person name="Chapman S.B."/>
            <person name="Gainer-Dewar J."/>
            <person name="Goldberg J."/>
            <person name="Griggs A."/>
            <person name="Gujja S."/>
            <person name="Hansen M."/>
            <person name="Howarth C."/>
            <person name="Imamovic A."/>
            <person name="Ireland A."/>
            <person name="Larimer J."/>
            <person name="McCowan C."/>
            <person name="Murphy C."/>
            <person name="Pearson M."/>
            <person name="Poon T.W."/>
            <person name="Priest M."/>
            <person name="Roberts A."/>
            <person name="Saif S."/>
            <person name="Shea T."/>
            <person name="Sisk P."/>
            <person name="Sykes S."/>
            <person name="Wortman J."/>
            <person name="Nusbaum C."/>
            <person name="Birren B."/>
        </authorList>
    </citation>
    <scope>NUCLEOTIDE SEQUENCE [LARGE SCALE GENOMIC DNA]</scope>
    <source>
        <strain evidence="4">FAR1</strain>
    </source>
</reference>
<dbReference type="EnsemblMetazoa" id="AFAF005938-RA">
    <property type="protein sequence ID" value="AFAF005938-PA"/>
    <property type="gene ID" value="AFAF005938"/>
</dbReference>
<feature type="compositionally biased region" description="Gly residues" evidence="2">
    <location>
        <begin position="204"/>
        <end position="213"/>
    </location>
</feature>
<accession>A0A182Q9W4</accession>
<feature type="coiled-coil region" evidence="1">
    <location>
        <begin position="460"/>
        <end position="515"/>
    </location>
</feature>
<feature type="compositionally biased region" description="Low complexity" evidence="2">
    <location>
        <begin position="243"/>
        <end position="256"/>
    </location>
</feature>
<dbReference type="PANTHER" id="PTHR15286">
    <property type="entry name" value="RAS-ASSOCIATING DOMAIN CONTAINING PROTEIN"/>
    <property type="match status" value="1"/>
</dbReference>
<keyword evidence="4" id="KW-1185">Reference proteome</keyword>
<dbReference type="Proteomes" id="UP000075886">
    <property type="component" value="Unassembled WGS sequence"/>
</dbReference>
<dbReference type="InterPro" id="IPR033593">
    <property type="entry name" value="N-RASSF"/>
</dbReference>
<evidence type="ECO:0008006" key="5">
    <source>
        <dbReference type="Google" id="ProtNLM"/>
    </source>
</evidence>
<proteinExistence type="predicted"/>
<feature type="region of interest" description="Disordered" evidence="2">
    <location>
        <begin position="1"/>
        <end position="58"/>
    </location>
</feature>
<evidence type="ECO:0000313" key="4">
    <source>
        <dbReference type="Proteomes" id="UP000075886"/>
    </source>
</evidence>
<dbReference type="VEuPathDB" id="VectorBase:AFAF005938"/>
<evidence type="ECO:0000256" key="1">
    <source>
        <dbReference type="SAM" id="Coils"/>
    </source>
</evidence>
<dbReference type="STRING" id="69004.A0A182Q9W4"/>
<feature type="compositionally biased region" description="Low complexity" evidence="2">
    <location>
        <begin position="275"/>
        <end position="291"/>
    </location>
</feature>
<evidence type="ECO:0000256" key="2">
    <source>
        <dbReference type="SAM" id="MobiDB-lite"/>
    </source>
</evidence>
<feature type="coiled-coil region" evidence="1">
    <location>
        <begin position="353"/>
        <end position="380"/>
    </location>
</feature>
<name>A0A182Q9W4_9DIPT</name>
<feature type="compositionally biased region" description="Low complexity" evidence="2">
    <location>
        <begin position="1"/>
        <end position="21"/>
    </location>
</feature>
<organism evidence="3 4">
    <name type="scientific">Anopheles farauti</name>
    <dbReference type="NCBI Taxonomy" id="69004"/>
    <lineage>
        <taxon>Eukaryota</taxon>
        <taxon>Metazoa</taxon>
        <taxon>Ecdysozoa</taxon>
        <taxon>Arthropoda</taxon>
        <taxon>Hexapoda</taxon>
        <taxon>Insecta</taxon>
        <taxon>Pterygota</taxon>
        <taxon>Neoptera</taxon>
        <taxon>Endopterygota</taxon>
        <taxon>Diptera</taxon>
        <taxon>Nematocera</taxon>
        <taxon>Culicoidea</taxon>
        <taxon>Culicidae</taxon>
        <taxon>Anophelinae</taxon>
        <taxon>Anopheles</taxon>
    </lineage>
</organism>
<feature type="region of interest" description="Disordered" evidence="2">
    <location>
        <begin position="197"/>
        <end position="314"/>
    </location>
</feature>
<dbReference type="EMBL" id="AXCN02000029">
    <property type="status" value="NOT_ANNOTATED_CDS"/>
    <property type="molecule type" value="Genomic_DNA"/>
</dbReference>
<evidence type="ECO:0000313" key="3">
    <source>
        <dbReference type="EnsemblMetazoa" id="AFAF005938-PA"/>
    </source>
</evidence>
<protein>
    <recommendedName>
        <fullName evidence="5">Ras association domain-containing protein 8</fullName>
    </recommendedName>
</protein>
<dbReference type="PANTHER" id="PTHR15286:SF6">
    <property type="entry name" value="GH01133P"/>
    <property type="match status" value="1"/>
</dbReference>
<feature type="compositionally biased region" description="Pro residues" evidence="2">
    <location>
        <begin position="230"/>
        <end position="242"/>
    </location>
</feature>
<feature type="compositionally biased region" description="Gly residues" evidence="2">
    <location>
        <begin position="22"/>
        <end position="33"/>
    </location>
</feature>
<reference evidence="3" key="2">
    <citation type="submission" date="2020-05" db="UniProtKB">
        <authorList>
            <consortium name="EnsemblMetazoa"/>
        </authorList>
    </citation>
    <scope>IDENTIFICATION</scope>
    <source>
        <strain evidence="3">FAR1</strain>
    </source>
</reference>
<dbReference type="AlphaFoldDB" id="A0A182Q9W4"/>
<sequence length="565" mass="60167">MPHTSSSSSSNASSNNTSTSSGIGGSGGSGASGSSGHSHHQTQQQPQQPQQQQQQPVEATYACVIKKPKSNASATSTNNVVGEFNAADLRSSLDRKVNGFVFSNGLNERVTTSPSAATATSAVGQQPPPASIIVGATLKQQDHPHLGGTIGRPAHFHHTTQLQNLLCTDNQHQQHQHLDTSSVSSISSSSIGGGNSNLTSLLNGSGGGGGGVGSTTHSPITGISSNGALVPPPYRDPPPPRNSPLSHTLTSLSSTGSGSGTGRRHEKDGGGPSAGGSSSASSTVSSLVVVGAGPGGLEEDGRPPDGLTTAGGPHVTGYRELMQLIKLQREKINTQQADLTKYDTEIGYLESRSREQTDQLDALTQEINKTEQQYRQTGDALQAFQYVEEESELVRQQEKTLKSEITLLRSKLANCETELLQCKNKIRLLMDEILVEQRKYSRQYDPNRQQLLERALMCEVDRLQVEIDLAVQSADQANKTHDKLKGEVTLLEGAIADKKKQVEKLVHEMKEVNLQSLAVVPPADEVRHLLEVGSVKPGSTRRMIGSPRQLENAVPTSKNPHGVWV</sequence>
<keyword evidence="1" id="KW-0175">Coiled coil</keyword>
<feature type="compositionally biased region" description="Polar residues" evidence="2">
    <location>
        <begin position="216"/>
        <end position="227"/>
    </location>
</feature>
<feature type="compositionally biased region" description="Low complexity" evidence="2">
    <location>
        <begin position="34"/>
        <end position="56"/>
    </location>
</feature>